<dbReference type="Proteomes" id="UP001595660">
    <property type="component" value="Unassembled WGS sequence"/>
</dbReference>
<gene>
    <name evidence="2" type="ORF">ACFOKC_14810</name>
</gene>
<evidence type="ECO:0000256" key="1">
    <source>
        <dbReference type="SAM" id="Phobius"/>
    </source>
</evidence>
<feature type="transmembrane region" description="Helical" evidence="1">
    <location>
        <begin position="35"/>
        <end position="61"/>
    </location>
</feature>
<feature type="transmembrane region" description="Helical" evidence="1">
    <location>
        <begin position="67"/>
        <end position="87"/>
    </location>
</feature>
<name>A0ABD5NIS4_9EURY</name>
<feature type="transmembrane region" description="Helical" evidence="1">
    <location>
        <begin position="6"/>
        <end position="28"/>
    </location>
</feature>
<dbReference type="InterPro" id="IPR055894">
    <property type="entry name" value="DUF7471"/>
</dbReference>
<evidence type="ECO:0000313" key="2">
    <source>
        <dbReference type="EMBL" id="MFC3479000.1"/>
    </source>
</evidence>
<proteinExistence type="predicted"/>
<reference evidence="2 3" key="1">
    <citation type="journal article" date="2019" name="Int. J. Syst. Evol. Microbiol.">
        <title>The Global Catalogue of Microorganisms (GCM) 10K type strain sequencing project: providing services to taxonomists for standard genome sequencing and annotation.</title>
        <authorList>
            <consortium name="The Broad Institute Genomics Platform"/>
            <consortium name="The Broad Institute Genome Sequencing Center for Infectious Disease"/>
            <person name="Wu L."/>
            <person name="Ma J."/>
        </authorList>
    </citation>
    <scope>NUCLEOTIDE SEQUENCE [LARGE SCALE GENOMIC DNA]</scope>
    <source>
        <strain evidence="2 3">CGMCC 1.12562</strain>
    </source>
</reference>
<evidence type="ECO:0000313" key="3">
    <source>
        <dbReference type="Proteomes" id="UP001595660"/>
    </source>
</evidence>
<dbReference type="GeneID" id="69117986"/>
<keyword evidence="1" id="KW-0812">Transmembrane</keyword>
<dbReference type="EMBL" id="JBHRWN010000002">
    <property type="protein sequence ID" value="MFC3479000.1"/>
    <property type="molecule type" value="Genomic_DNA"/>
</dbReference>
<protein>
    <submittedName>
        <fullName evidence="2">Uncharacterized protein</fullName>
    </submittedName>
</protein>
<keyword evidence="1" id="KW-1133">Transmembrane helix</keyword>
<dbReference type="AlphaFoldDB" id="A0ABD5NIS4"/>
<dbReference type="RefSeq" id="WP_232569369.1">
    <property type="nucleotide sequence ID" value="NZ_CP089466.1"/>
</dbReference>
<sequence>MSLPLVGALALAGVAAALLTGAALAVFLRRRSRSHLLVALALGALLARTVVAGASLAGAVALDSHHLVEHSLDVVMAALVVAAVYYARSADAAGGGTR</sequence>
<dbReference type="Pfam" id="PF24283">
    <property type="entry name" value="DUF7471"/>
    <property type="match status" value="1"/>
</dbReference>
<comment type="caution">
    <text evidence="2">The sequence shown here is derived from an EMBL/GenBank/DDBJ whole genome shotgun (WGS) entry which is preliminary data.</text>
</comment>
<keyword evidence="3" id="KW-1185">Reference proteome</keyword>
<keyword evidence="1" id="KW-0472">Membrane</keyword>
<accession>A0ABD5NIS4</accession>
<organism evidence="2 3">
    <name type="scientific">Halobacterium litoreum</name>
    <dbReference type="NCBI Taxonomy" id="2039234"/>
    <lineage>
        <taxon>Archaea</taxon>
        <taxon>Methanobacteriati</taxon>
        <taxon>Methanobacteriota</taxon>
        <taxon>Stenosarchaea group</taxon>
        <taxon>Halobacteria</taxon>
        <taxon>Halobacteriales</taxon>
        <taxon>Halobacteriaceae</taxon>
        <taxon>Halobacterium</taxon>
    </lineage>
</organism>